<protein>
    <submittedName>
        <fullName evidence="3">PspC domain-containing protein</fullName>
    </submittedName>
</protein>
<evidence type="ECO:0000259" key="2">
    <source>
        <dbReference type="Pfam" id="PF04024"/>
    </source>
</evidence>
<dbReference type="Proteomes" id="UP001155128">
    <property type="component" value="Unassembled WGS sequence"/>
</dbReference>
<sequence>MMATKNMMMRNDTILGVCEALGEDFGFNANILRVALILPIFWFPMEMLALYLALGVAVFASRTLFPAKQPQQAAPVVEARKPAIEAPANQDVSLEDAA</sequence>
<dbReference type="AlphaFoldDB" id="A0A9X2J446"/>
<dbReference type="RefSeq" id="WP_252112419.1">
    <property type="nucleotide sequence ID" value="NZ_JAMSHT010000001.1"/>
</dbReference>
<dbReference type="Pfam" id="PF04024">
    <property type="entry name" value="PspC"/>
    <property type="match status" value="1"/>
</dbReference>
<keyword evidence="1" id="KW-0472">Membrane</keyword>
<evidence type="ECO:0000313" key="4">
    <source>
        <dbReference type="Proteomes" id="UP001155128"/>
    </source>
</evidence>
<dbReference type="InterPro" id="IPR007168">
    <property type="entry name" value="Phageshock_PspC_N"/>
</dbReference>
<organism evidence="3 4">
    <name type="scientific">Sphingomicrobium sediminis</name>
    <dbReference type="NCBI Taxonomy" id="2950949"/>
    <lineage>
        <taxon>Bacteria</taxon>
        <taxon>Pseudomonadati</taxon>
        <taxon>Pseudomonadota</taxon>
        <taxon>Alphaproteobacteria</taxon>
        <taxon>Sphingomonadales</taxon>
        <taxon>Sphingomonadaceae</taxon>
        <taxon>Sphingomicrobium</taxon>
    </lineage>
</organism>
<evidence type="ECO:0000256" key="1">
    <source>
        <dbReference type="SAM" id="Phobius"/>
    </source>
</evidence>
<reference evidence="3" key="1">
    <citation type="submission" date="2022-06" db="EMBL/GenBank/DDBJ databases">
        <title>Sphingomicrobium sedimins sp. nov., a marine bacterium isolated from tidal flat.</title>
        <authorList>
            <person name="Kim C.-H."/>
            <person name="Yoo Y."/>
            <person name="Kim J.-J."/>
        </authorList>
    </citation>
    <scope>NUCLEOTIDE SEQUENCE</scope>
    <source>
        <strain evidence="3">GRR-S6-50</strain>
    </source>
</reference>
<dbReference type="EMBL" id="JAMSHT010000001">
    <property type="protein sequence ID" value="MCM8556857.1"/>
    <property type="molecule type" value="Genomic_DNA"/>
</dbReference>
<feature type="transmembrane region" description="Helical" evidence="1">
    <location>
        <begin position="32"/>
        <end position="60"/>
    </location>
</feature>
<feature type="domain" description="Phage shock protein PspC N-terminal" evidence="2">
    <location>
        <begin position="10"/>
        <end position="56"/>
    </location>
</feature>
<keyword evidence="1" id="KW-0812">Transmembrane</keyword>
<keyword evidence="1" id="KW-1133">Transmembrane helix</keyword>
<keyword evidence="4" id="KW-1185">Reference proteome</keyword>
<accession>A0A9X2J446</accession>
<name>A0A9X2J446_9SPHN</name>
<comment type="caution">
    <text evidence="3">The sequence shown here is derived from an EMBL/GenBank/DDBJ whole genome shotgun (WGS) entry which is preliminary data.</text>
</comment>
<evidence type="ECO:0000313" key="3">
    <source>
        <dbReference type="EMBL" id="MCM8556857.1"/>
    </source>
</evidence>
<proteinExistence type="predicted"/>
<gene>
    <name evidence="3" type="ORF">NDO55_03380</name>
</gene>